<dbReference type="AlphaFoldDB" id="A0A1H6FFK2"/>
<gene>
    <name evidence="1" type="ORF">MBHS_04081</name>
</gene>
<sequence length="182" mass="21488">MDTVIILLIPFLIGLGVNYAYDYIKHRKKFRKSNASPILGLYKMFWYNTKYIKNRDTNDISQATIKIDKDWLSRIRVTLLEDIVINDMYEKYEYSGFMTLTESQIHWKLIGHNHSEEIYAVFDRGLRRDIEIMSGIVLLTSNDKYCKPMAIRCIVSRDDVEMNRIKNILGSKDYLTVRNTTI</sequence>
<organism evidence="1 2">
    <name type="scientific">Candidatus Venteria ishoeyi</name>
    <dbReference type="NCBI Taxonomy" id="1899563"/>
    <lineage>
        <taxon>Bacteria</taxon>
        <taxon>Pseudomonadati</taxon>
        <taxon>Pseudomonadota</taxon>
        <taxon>Gammaproteobacteria</taxon>
        <taxon>Thiotrichales</taxon>
        <taxon>Thiotrichaceae</taxon>
        <taxon>Venteria</taxon>
    </lineage>
</organism>
<protein>
    <submittedName>
        <fullName evidence="1">Uncharacterized protein</fullName>
    </submittedName>
</protein>
<dbReference type="EMBL" id="FMSV02000546">
    <property type="protein sequence ID" value="SEH08191.1"/>
    <property type="molecule type" value="Genomic_DNA"/>
</dbReference>
<evidence type="ECO:0000313" key="2">
    <source>
        <dbReference type="Proteomes" id="UP000236724"/>
    </source>
</evidence>
<evidence type="ECO:0000313" key="1">
    <source>
        <dbReference type="EMBL" id="SEH08191.1"/>
    </source>
</evidence>
<name>A0A1H6FFK2_9GAMM</name>
<keyword evidence="2" id="KW-1185">Reference proteome</keyword>
<reference evidence="1 2" key="1">
    <citation type="submission" date="2016-10" db="EMBL/GenBank/DDBJ databases">
        <authorList>
            <person name="de Groot N.N."/>
        </authorList>
    </citation>
    <scope>NUCLEOTIDE SEQUENCE [LARGE SCALE GENOMIC DNA]</scope>
    <source>
        <strain evidence="1">MBHS1</strain>
    </source>
</reference>
<accession>A0A1H6FFK2</accession>
<dbReference type="RefSeq" id="WP_103921765.1">
    <property type="nucleotide sequence ID" value="NZ_FMSV02000546.1"/>
</dbReference>
<proteinExistence type="predicted"/>
<dbReference type="Proteomes" id="UP000236724">
    <property type="component" value="Unassembled WGS sequence"/>
</dbReference>